<sequence length="160" mass="17183">MSTKSPAFQSSFRTSGGYQSQGPETRNSWSSSGTSRPRAITTLGPQRPPRGPWKSARSTQPWPQSSCTVLAHGGVLGLQSASQECKLHEGRVITFLRAVSQPKLPAQAVGQKHCGIPTVPGTPKRTEKNKAGGTVLLLRCLQYVGPVRTSTQDTCIMHNT</sequence>
<keyword evidence="3" id="KW-1185">Reference proteome</keyword>
<evidence type="ECO:0000313" key="2">
    <source>
        <dbReference type="EMBL" id="CAD7693280.1"/>
    </source>
</evidence>
<comment type="caution">
    <text evidence="2">The sequence shown here is derived from an EMBL/GenBank/DDBJ whole genome shotgun (WGS) entry which is preliminary data.</text>
</comment>
<reference evidence="2" key="1">
    <citation type="submission" date="2020-12" db="EMBL/GenBank/DDBJ databases">
        <authorList>
            <consortium name="Molecular Ecology Group"/>
        </authorList>
    </citation>
    <scope>NUCLEOTIDE SEQUENCE</scope>
    <source>
        <strain evidence="2">TBG_1078</strain>
    </source>
</reference>
<evidence type="ECO:0000256" key="1">
    <source>
        <dbReference type="SAM" id="MobiDB-lite"/>
    </source>
</evidence>
<organism evidence="2 3">
    <name type="scientific">Nyctereutes procyonoides</name>
    <name type="common">Raccoon dog</name>
    <name type="synonym">Canis procyonoides</name>
    <dbReference type="NCBI Taxonomy" id="34880"/>
    <lineage>
        <taxon>Eukaryota</taxon>
        <taxon>Metazoa</taxon>
        <taxon>Chordata</taxon>
        <taxon>Craniata</taxon>
        <taxon>Vertebrata</taxon>
        <taxon>Euteleostomi</taxon>
        <taxon>Mammalia</taxon>
        <taxon>Eutheria</taxon>
        <taxon>Laurasiatheria</taxon>
        <taxon>Carnivora</taxon>
        <taxon>Caniformia</taxon>
        <taxon>Canidae</taxon>
        <taxon>Nyctereutes</taxon>
    </lineage>
</organism>
<feature type="compositionally biased region" description="Polar residues" evidence="1">
    <location>
        <begin position="56"/>
        <end position="65"/>
    </location>
</feature>
<evidence type="ECO:0000313" key="3">
    <source>
        <dbReference type="Proteomes" id="UP000645828"/>
    </source>
</evidence>
<proteinExistence type="predicted"/>
<dbReference type="Proteomes" id="UP000645828">
    <property type="component" value="Unassembled WGS sequence"/>
</dbReference>
<protein>
    <submittedName>
        <fullName evidence="2">(raccoon dog) hypothetical protein</fullName>
    </submittedName>
</protein>
<accession>A0A811ZVQ2</accession>
<feature type="region of interest" description="Disordered" evidence="1">
    <location>
        <begin position="1"/>
        <end position="65"/>
    </location>
</feature>
<name>A0A811ZVQ2_NYCPR</name>
<gene>
    <name evidence="2" type="ORF">NYPRO_LOCUS26072</name>
</gene>
<feature type="compositionally biased region" description="Polar residues" evidence="1">
    <location>
        <begin position="1"/>
        <end position="35"/>
    </location>
</feature>
<dbReference type="AlphaFoldDB" id="A0A811ZVQ2"/>
<dbReference type="EMBL" id="CAJHUB010000777">
    <property type="protein sequence ID" value="CAD7693280.1"/>
    <property type="molecule type" value="Genomic_DNA"/>
</dbReference>